<feature type="transmembrane region" description="Helical" evidence="2">
    <location>
        <begin position="37"/>
        <end position="54"/>
    </location>
</feature>
<organism evidence="4 5">
    <name type="scientific">Acuticoccus sediminis</name>
    <dbReference type="NCBI Taxonomy" id="2184697"/>
    <lineage>
        <taxon>Bacteria</taxon>
        <taxon>Pseudomonadati</taxon>
        <taxon>Pseudomonadota</taxon>
        <taxon>Alphaproteobacteria</taxon>
        <taxon>Hyphomicrobiales</taxon>
        <taxon>Amorphaceae</taxon>
        <taxon>Acuticoccus</taxon>
    </lineage>
</organism>
<accession>A0A8B2P174</accession>
<dbReference type="InterPro" id="IPR007065">
    <property type="entry name" value="HPP"/>
</dbReference>
<dbReference type="PROSITE" id="PS51371">
    <property type="entry name" value="CBS"/>
    <property type="match status" value="2"/>
</dbReference>
<feature type="domain" description="CBS" evidence="3">
    <location>
        <begin position="223"/>
        <end position="279"/>
    </location>
</feature>
<keyword evidence="2" id="KW-1133">Transmembrane helix</keyword>
<dbReference type="EMBL" id="QHHQ01000002">
    <property type="protein sequence ID" value="RAI02540.1"/>
    <property type="molecule type" value="Genomic_DNA"/>
</dbReference>
<keyword evidence="4" id="KW-0378">Hydrolase</keyword>
<name>A0A8B2P174_9HYPH</name>
<dbReference type="PANTHER" id="PTHR33741">
    <property type="entry name" value="TRANSMEMBRANE PROTEIN DDB_G0269096-RELATED"/>
    <property type="match status" value="1"/>
</dbReference>
<evidence type="ECO:0000313" key="5">
    <source>
        <dbReference type="Proteomes" id="UP000249590"/>
    </source>
</evidence>
<protein>
    <submittedName>
        <fullName evidence="4">Prohead protease</fullName>
    </submittedName>
</protein>
<dbReference type="InterPro" id="IPR000644">
    <property type="entry name" value="CBS_dom"/>
</dbReference>
<evidence type="ECO:0000256" key="2">
    <source>
        <dbReference type="SAM" id="Phobius"/>
    </source>
</evidence>
<dbReference type="OrthoDB" id="9811720at2"/>
<feature type="transmembrane region" description="Helical" evidence="2">
    <location>
        <begin position="60"/>
        <end position="80"/>
    </location>
</feature>
<feature type="transmembrane region" description="Helical" evidence="2">
    <location>
        <begin position="12"/>
        <end position="30"/>
    </location>
</feature>
<gene>
    <name evidence="4" type="ORF">DLJ53_10810</name>
</gene>
<evidence type="ECO:0000259" key="3">
    <source>
        <dbReference type="PROSITE" id="PS51371"/>
    </source>
</evidence>
<dbReference type="InterPro" id="IPR046342">
    <property type="entry name" value="CBS_dom_sf"/>
</dbReference>
<keyword evidence="4" id="KW-0645">Protease</keyword>
<keyword evidence="2" id="KW-0472">Membrane</keyword>
<dbReference type="Pfam" id="PF00571">
    <property type="entry name" value="CBS"/>
    <property type="match status" value="2"/>
</dbReference>
<dbReference type="GO" id="GO:0006508">
    <property type="term" value="P:proteolysis"/>
    <property type="evidence" value="ECO:0007669"/>
    <property type="project" value="UniProtKB-KW"/>
</dbReference>
<evidence type="ECO:0000313" key="4">
    <source>
        <dbReference type="EMBL" id="RAI02540.1"/>
    </source>
</evidence>
<feature type="transmembrane region" description="Helical" evidence="2">
    <location>
        <begin position="127"/>
        <end position="150"/>
    </location>
</feature>
<comment type="caution">
    <text evidence="4">The sequence shown here is derived from an EMBL/GenBank/DDBJ whole genome shotgun (WGS) entry which is preliminary data.</text>
</comment>
<sequence>MPGAARRELGRASFGAFLGILLCATAVSLMQRMTGSGWFLVAPLGATAVLVFAVPNSPLAQPWSAVVGNFVSAVVALAVVSVLPAPWAPAVAVGGAIFAMMLVRALHPPGGAVALLTAIEAASLHDLGMAFPFVPVAATTAILVMAAIGFNRWTGRVYPFRQAGQQPPAQQRIALSTHELQDLLLRFNQTTNLGVADLGRLIAAAEQEAAAHRFDGTRCADIMTETLITVSPETPLTRIAWLFQHHPIKSLPVVDDDGTLLGLVLQSDLVAALTLGQPLKRSRSGRRVKLHFRDLRAEDVMQEDVPAVSADTPAGLLLDRLATQKVQVVPVLKDGHLAGIITRSDLIRLQLLEMKPAAGINAS</sequence>
<dbReference type="SMART" id="SM00116">
    <property type="entry name" value="CBS"/>
    <property type="match status" value="2"/>
</dbReference>
<keyword evidence="1" id="KW-0129">CBS domain</keyword>
<keyword evidence="5" id="KW-1185">Reference proteome</keyword>
<dbReference type="PANTHER" id="PTHR33741:SF5">
    <property type="entry name" value="TRANSMEMBRANE PROTEIN DDB_G0269096-RELATED"/>
    <property type="match status" value="1"/>
</dbReference>
<evidence type="ECO:0000256" key="1">
    <source>
        <dbReference type="PROSITE-ProRule" id="PRU00703"/>
    </source>
</evidence>
<feature type="domain" description="CBS" evidence="3">
    <location>
        <begin position="301"/>
        <end position="356"/>
    </location>
</feature>
<dbReference type="Pfam" id="PF04982">
    <property type="entry name" value="TM_HPP"/>
    <property type="match status" value="1"/>
</dbReference>
<reference evidence="4 5" key="1">
    <citation type="submission" date="2018-05" db="EMBL/GenBank/DDBJ databases">
        <title>Acuticoccus sediminis sp. nov., isolated from deep-sea sediment of Indian Ocean.</title>
        <authorList>
            <person name="Liu X."/>
            <person name="Lai Q."/>
            <person name="Du Y."/>
            <person name="Sun F."/>
            <person name="Zhang X."/>
            <person name="Wang S."/>
            <person name="Shao Z."/>
        </authorList>
    </citation>
    <scope>NUCLEOTIDE SEQUENCE [LARGE SCALE GENOMIC DNA]</scope>
    <source>
        <strain evidence="4 5">PTG4-2</strain>
    </source>
</reference>
<dbReference type="InterPro" id="IPR058581">
    <property type="entry name" value="TM_HPP"/>
</dbReference>
<dbReference type="GO" id="GO:0008233">
    <property type="term" value="F:peptidase activity"/>
    <property type="evidence" value="ECO:0007669"/>
    <property type="project" value="UniProtKB-KW"/>
</dbReference>
<dbReference type="Gene3D" id="3.10.580.10">
    <property type="entry name" value="CBS-domain"/>
    <property type="match status" value="1"/>
</dbReference>
<proteinExistence type="predicted"/>
<dbReference type="AlphaFoldDB" id="A0A8B2P174"/>
<dbReference type="Proteomes" id="UP000249590">
    <property type="component" value="Unassembled WGS sequence"/>
</dbReference>
<dbReference type="SUPFAM" id="SSF54631">
    <property type="entry name" value="CBS-domain pair"/>
    <property type="match status" value="1"/>
</dbReference>
<keyword evidence="2" id="KW-0812">Transmembrane</keyword>